<comment type="caution">
    <text evidence="9">The sequence shown here is derived from an EMBL/GenBank/DDBJ whole genome shotgun (WGS) entry which is preliminary data.</text>
</comment>
<keyword evidence="4" id="KW-0378">Hydrolase</keyword>
<evidence type="ECO:0000313" key="10">
    <source>
        <dbReference type="Proteomes" id="UP001267426"/>
    </source>
</evidence>
<keyword evidence="5" id="KW-0862">Zinc</keyword>
<evidence type="ECO:0000256" key="3">
    <source>
        <dbReference type="ARBA" id="ARBA00022670"/>
    </source>
</evidence>
<evidence type="ECO:0000313" key="9">
    <source>
        <dbReference type="EMBL" id="MDT0631513.1"/>
    </source>
</evidence>
<organism evidence="9 10">
    <name type="scientific">Rubrivirga litoralis</name>
    <dbReference type="NCBI Taxonomy" id="3075598"/>
    <lineage>
        <taxon>Bacteria</taxon>
        <taxon>Pseudomonadati</taxon>
        <taxon>Rhodothermota</taxon>
        <taxon>Rhodothermia</taxon>
        <taxon>Rhodothermales</taxon>
        <taxon>Rubricoccaceae</taxon>
        <taxon>Rubrivirga</taxon>
    </lineage>
</organism>
<sequence>MRLADLDRPARFRTSDDVFDEMRAACEANPDLAQFETIGRSEEGRPIAGVTLGYGPRTVTLVAGAHADEPVGPETLRTLVLEGLAARDWGAPEGGVEPLFERFTFRVVPHVNPDGEARQAWIGAWDAGRPAQTLGRFLRGRRREPPGRDVEFGYPVMRPENAAASRFLFPYAPVALHASLHGMAFSEGALLLIEKDWIDRPALGALKAGFERAAAEAGLRLHDHDRGAEKGFRYGGPGFWTTPEGRAMREHFLAADDSATASKFFLSSMETAVLTGRDRAGRGGAAETPLCLVTELPLFVLGADYEHEPGRPALLERFRERTPALVEAAAEGDDLAPLLDGLGLRCLDVGTAVGLHLRVLDLALDAVGP</sequence>
<evidence type="ECO:0000256" key="6">
    <source>
        <dbReference type="ARBA" id="ARBA00023049"/>
    </source>
</evidence>
<dbReference type="Proteomes" id="UP001267426">
    <property type="component" value="Unassembled WGS sequence"/>
</dbReference>
<dbReference type="Pfam" id="PF00246">
    <property type="entry name" value="Peptidase_M14"/>
    <property type="match status" value="1"/>
</dbReference>
<dbReference type="PANTHER" id="PTHR11705:SF143">
    <property type="entry name" value="SLL0236 PROTEIN"/>
    <property type="match status" value="1"/>
</dbReference>
<evidence type="ECO:0000256" key="7">
    <source>
        <dbReference type="PROSITE-ProRule" id="PRU01379"/>
    </source>
</evidence>
<dbReference type="Gene3D" id="3.40.630.10">
    <property type="entry name" value="Zn peptidases"/>
    <property type="match status" value="1"/>
</dbReference>
<dbReference type="GO" id="GO:0004180">
    <property type="term" value="F:carboxypeptidase activity"/>
    <property type="evidence" value="ECO:0007669"/>
    <property type="project" value="UniProtKB-KW"/>
</dbReference>
<comment type="caution">
    <text evidence="7">Lacks conserved residue(s) required for the propagation of feature annotation.</text>
</comment>
<dbReference type="SUPFAM" id="SSF53187">
    <property type="entry name" value="Zn-dependent exopeptidases"/>
    <property type="match status" value="1"/>
</dbReference>
<evidence type="ECO:0000256" key="5">
    <source>
        <dbReference type="ARBA" id="ARBA00022833"/>
    </source>
</evidence>
<gene>
    <name evidence="9" type="ORF">RM540_07080</name>
</gene>
<evidence type="ECO:0000259" key="8">
    <source>
        <dbReference type="PROSITE" id="PS52035"/>
    </source>
</evidence>
<keyword evidence="10" id="KW-1185">Reference proteome</keyword>
<dbReference type="SMART" id="SM00631">
    <property type="entry name" value="Zn_pept"/>
    <property type="match status" value="1"/>
</dbReference>
<protein>
    <submittedName>
        <fullName evidence="9">M14 family zinc carboxypeptidase</fullName>
    </submittedName>
</protein>
<comment type="cofactor">
    <cofactor evidence="1">
        <name>Zn(2+)</name>
        <dbReference type="ChEBI" id="CHEBI:29105"/>
    </cofactor>
</comment>
<dbReference type="InterPro" id="IPR000834">
    <property type="entry name" value="Peptidase_M14"/>
</dbReference>
<dbReference type="PROSITE" id="PS52035">
    <property type="entry name" value="PEPTIDASE_M14"/>
    <property type="match status" value="1"/>
</dbReference>
<dbReference type="RefSeq" id="WP_311662856.1">
    <property type="nucleotide sequence ID" value="NZ_JAVRHT010000013.1"/>
</dbReference>
<name>A0ABU3BQF1_9BACT</name>
<evidence type="ECO:0000256" key="4">
    <source>
        <dbReference type="ARBA" id="ARBA00022801"/>
    </source>
</evidence>
<keyword evidence="3" id="KW-0645">Protease</keyword>
<dbReference type="EMBL" id="JAVRHT010000013">
    <property type="protein sequence ID" value="MDT0631513.1"/>
    <property type="molecule type" value="Genomic_DNA"/>
</dbReference>
<reference evidence="9 10" key="1">
    <citation type="submission" date="2023-09" db="EMBL/GenBank/DDBJ databases">
        <authorList>
            <person name="Rey-Velasco X."/>
        </authorList>
    </citation>
    <scope>NUCLEOTIDE SEQUENCE [LARGE SCALE GENOMIC DNA]</scope>
    <source>
        <strain evidence="9 10">F394</strain>
    </source>
</reference>
<accession>A0ABU3BQF1</accession>
<keyword evidence="6" id="KW-0482">Metalloprotease</keyword>
<proteinExistence type="inferred from homology"/>
<dbReference type="PANTHER" id="PTHR11705">
    <property type="entry name" value="PROTEASE FAMILY M14 CARBOXYPEPTIDASE A,B"/>
    <property type="match status" value="1"/>
</dbReference>
<evidence type="ECO:0000256" key="2">
    <source>
        <dbReference type="ARBA" id="ARBA00005988"/>
    </source>
</evidence>
<feature type="domain" description="Peptidase M14" evidence="8">
    <location>
        <begin position="11"/>
        <end position="256"/>
    </location>
</feature>
<keyword evidence="9" id="KW-0121">Carboxypeptidase</keyword>
<comment type="similarity">
    <text evidence="2 7">Belongs to the peptidase M14 family.</text>
</comment>
<evidence type="ECO:0000256" key="1">
    <source>
        <dbReference type="ARBA" id="ARBA00001947"/>
    </source>
</evidence>